<comment type="similarity">
    <text evidence="1">Belongs to the peptidase C56 family.</text>
</comment>
<evidence type="ECO:0000313" key="4">
    <source>
        <dbReference type="Proteomes" id="UP001596122"/>
    </source>
</evidence>
<evidence type="ECO:0000256" key="1">
    <source>
        <dbReference type="ARBA" id="ARBA00008542"/>
    </source>
</evidence>
<gene>
    <name evidence="3" type="ORF">ACFPJ6_09090</name>
</gene>
<protein>
    <submittedName>
        <fullName evidence="3">Type 1 glutamine amidotransferase domain-containing protein</fullName>
    </submittedName>
</protein>
<dbReference type="Proteomes" id="UP001596122">
    <property type="component" value="Unassembled WGS sequence"/>
</dbReference>
<dbReference type="CDD" id="cd03134">
    <property type="entry name" value="GATase1_PfpI_like"/>
    <property type="match status" value="1"/>
</dbReference>
<feature type="domain" description="DJ-1/PfpI" evidence="2">
    <location>
        <begin position="3"/>
        <end position="174"/>
    </location>
</feature>
<dbReference type="SUPFAM" id="SSF52317">
    <property type="entry name" value="Class I glutamine amidotransferase-like"/>
    <property type="match status" value="1"/>
</dbReference>
<keyword evidence="4" id="KW-1185">Reference proteome</keyword>
<accession>A0ABW0GMS4</accession>
<reference evidence="4" key="1">
    <citation type="journal article" date="2019" name="Int. J. Syst. Evol. Microbiol.">
        <title>The Global Catalogue of Microorganisms (GCM) 10K type strain sequencing project: providing services to taxonomists for standard genome sequencing and annotation.</title>
        <authorList>
            <consortium name="The Broad Institute Genomics Platform"/>
            <consortium name="The Broad Institute Genome Sequencing Center for Infectious Disease"/>
            <person name="Wu L."/>
            <person name="Ma J."/>
        </authorList>
    </citation>
    <scope>NUCLEOTIDE SEQUENCE [LARGE SCALE GENOMIC DNA]</scope>
    <source>
        <strain evidence="4">CCUG 43114</strain>
    </source>
</reference>
<sequence>MSSVAFLVAHEGIEQVELTEPWKAVEQAGHSPVLLSTRSGEVQAFDHLDKADTFPVDQVVSDADAAEFAAVVLPGGVANPDALRTDESAVRFVRAAMESGTPVAAICHAPWTLVETGQLVGRRLTSWPSLRTDLTNAGAEWVDSELVVDRAGAGPLVTSRNPSDLPAFCEAVVELLDGRLEDALEDNGSVAQGADLLAGDR</sequence>
<name>A0ABW0GMS4_9MICO</name>
<dbReference type="PANTHER" id="PTHR42733">
    <property type="entry name" value="DJ-1 PROTEIN"/>
    <property type="match status" value="1"/>
</dbReference>
<dbReference type="PROSITE" id="PS51276">
    <property type="entry name" value="PEPTIDASE_C56_PFPI"/>
    <property type="match status" value="1"/>
</dbReference>
<dbReference type="Gene3D" id="3.40.50.880">
    <property type="match status" value="1"/>
</dbReference>
<evidence type="ECO:0000259" key="2">
    <source>
        <dbReference type="Pfam" id="PF01965"/>
    </source>
</evidence>
<keyword evidence="3" id="KW-0315">Glutamine amidotransferase</keyword>
<dbReference type="NCBIfam" id="TIGR01382">
    <property type="entry name" value="PfpI"/>
    <property type="match status" value="1"/>
</dbReference>
<dbReference type="PANTHER" id="PTHR42733:SF12">
    <property type="entry name" value="PROTEINASE"/>
    <property type="match status" value="1"/>
</dbReference>
<evidence type="ECO:0000313" key="3">
    <source>
        <dbReference type="EMBL" id="MFC5380945.1"/>
    </source>
</evidence>
<dbReference type="InterPro" id="IPR029062">
    <property type="entry name" value="Class_I_gatase-like"/>
</dbReference>
<proteinExistence type="inferred from homology"/>
<dbReference type="InterPro" id="IPR006286">
    <property type="entry name" value="C56_PfpI-like"/>
</dbReference>
<dbReference type="EMBL" id="JBHSLD010000007">
    <property type="protein sequence ID" value="MFC5380945.1"/>
    <property type="molecule type" value="Genomic_DNA"/>
</dbReference>
<dbReference type="InterPro" id="IPR002818">
    <property type="entry name" value="DJ-1/PfpI"/>
</dbReference>
<comment type="caution">
    <text evidence="3">The sequence shown here is derived from an EMBL/GenBank/DDBJ whole genome shotgun (WGS) entry which is preliminary data.</text>
</comment>
<organism evidence="3 4">
    <name type="scientific">Aquipuribacter nitratireducens</name>
    <dbReference type="NCBI Taxonomy" id="650104"/>
    <lineage>
        <taxon>Bacteria</taxon>
        <taxon>Bacillati</taxon>
        <taxon>Actinomycetota</taxon>
        <taxon>Actinomycetes</taxon>
        <taxon>Micrococcales</taxon>
        <taxon>Intrasporangiaceae</taxon>
        <taxon>Aquipuribacter</taxon>
    </lineage>
</organism>
<dbReference type="RefSeq" id="WP_340270808.1">
    <property type="nucleotide sequence ID" value="NZ_JBBEOG010000008.1"/>
</dbReference>
<dbReference type="Pfam" id="PF01965">
    <property type="entry name" value="DJ-1_PfpI"/>
    <property type="match status" value="1"/>
</dbReference>